<keyword evidence="3" id="KW-1185">Reference proteome</keyword>
<proteinExistence type="predicted"/>
<dbReference type="Pfam" id="PF10453">
    <property type="entry name" value="NUFIP1"/>
    <property type="match status" value="1"/>
</dbReference>
<name>A0A6P5RTA8_PRUAV</name>
<dbReference type="RefSeq" id="XP_021805797.1">
    <property type="nucleotide sequence ID" value="XM_021950105.1"/>
</dbReference>
<feature type="compositionally biased region" description="Basic and acidic residues" evidence="1">
    <location>
        <begin position="484"/>
        <end position="494"/>
    </location>
</feature>
<dbReference type="InterPro" id="IPR039136">
    <property type="entry name" value="NUFIP1-like"/>
</dbReference>
<feature type="compositionally biased region" description="Acidic residues" evidence="1">
    <location>
        <begin position="592"/>
        <end position="616"/>
    </location>
</feature>
<feature type="region of interest" description="Disordered" evidence="1">
    <location>
        <begin position="586"/>
        <end position="616"/>
    </location>
</feature>
<feature type="domain" description="FMR1-interacting protein 1 conserved" evidence="2">
    <location>
        <begin position="369"/>
        <end position="398"/>
    </location>
</feature>
<evidence type="ECO:0000313" key="4">
    <source>
        <dbReference type="RefSeq" id="XP_021805797.1"/>
    </source>
</evidence>
<dbReference type="GeneID" id="110749902"/>
<sequence>MLPHYNSFPHNSNQVHVNGSSAPPHQIQPQLGIKNNQVPIPFSNANAHLSNGHGGAMPNMPPSMIAQPNFMGVPNNLHPMQSNHLGMPQFGSVGPTSQPGQPHVGFFGSQNNAHGMNSFASFPLHGQFCNLVQNVNQAVSSQPPGQLLGHNLLKLPQQINQNMGLPYGQFCLPNPLQNMNQFVQMQMHNPSQLGPNYAFAGLNQAPQATVSQNSPFFPTHQFGNGHSNQAGQQVNQNQQNLVLPAMQGAQFGNAYSNQAGQQVNQNQQNSVLPAKQGTQFFQENHTNTGGVYSSNTNWKHSPSKSFTKHPKRGVQPQGGFQNSQFHHMKNAKGKFAFPNGNKGKGLINESKGKFTNQGGERKRSLSLPYTEQEIQRWREERRRHYPSKSNIEKKLREKLITSEVIEREAKMRREQLKEILTKQAELGVEVAEIPSYYLEDSNQGHRREDNKSFTKKGRLPNNFGKRGKYDKKDRFAKRQKSHHKDSSNDPSFSKREPTLLQKLLSADIKRDRSRLLQVFRFMVTNSFFKDCPDKPLKFPTVAVKESGCNEDMAEELSSLAAKEASKGSVNSMVEIVHNNDYEYHNDVCNYDDGGDEDDEEEGGIERAEEEEGEIIN</sequence>
<evidence type="ECO:0000313" key="3">
    <source>
        <dbReference type="Proteomes" id="UP000515124"/>
    </source>
</evidence>
<gene>
    <name evidence="4" type="primary">LOC110749902</name>
</gene>
<feature type="region of interest" description="Disordered" evidence="1">
    <location>
        <begin position="290"/>
        <end position="320"/>
    </location>
</feature>
<dbReference type="GO" id="GO:0003723">
    <property type="term" value="F:RNA binding"/>
    <property type="evidence" value="ECO:0007669"/>
    <property type="project" value="InterPro"/>
</dbReference>
<reference evidence="4" key="1">
    <citation type="submission" date="2025-08" db="UniProtKB">
        <authorList>
            <consortium name="RefSeq"/>
        </authorList>
    </citation>
    <scope>IDENTIFICATION</scope>
</reference>
<dbReference type="KEGG" id="pavi:110749902"/>
<feature type="compositionally biased region" description="Basic residues" evidence="1">
    <location>
        <begin position="465"/>
        <end position="483"/>
    </location>
</feature>
<feature type="compositionally biased region" description="Basic and acidic residues" evidence="1">
    <location>
        <begin position="442"/>
        <end position="452"/>
    </location>
</feature>
<feature type="compositionally biased region" description="Polar residues" evidence="1">
    <location>
        <begin position="8"/>
        <end position="26"/>
    </location>
</feature>
<accession>A0A6P5RTA8</accession>
<feature type="region of interest" description="Disordered" evidence="1">
    <location>
        <begin position="441"/>
        <end position="494"/>
    </location>
</feature>
<dbReference type="InterPro" id="IPR019496">
    <property type="entry name" value="NUFIP1_cons_dom"/>
</dbReference>
<dbReference type="PANTHER" id="PTHR13309">
    <property type="entry name" value="NUCLEAR FRAGILE X MENTAL RETARDATION PROTEIN INTERACTING PROTEIN 1"/>
    <property type="match status" value="1"/>
</dbReference>
<evidence type="ECO:0000256" key="1">
    <source>
        <dbReference type="SAM" id="MobiDB-lite"/>
    </source>
</evidence>
<protein>
    <submittedName>
        <fullName evidence="4">Uncharacterized protein LOC110749902 isoform X1</fullName>
    </submittedName>
</protein>
<evidence type="ECO:0000259" key="2">
    <source>
        <dbReference type="Pfam" id="PF10453"/>
    </source>
</evidence>
<dbReference type="AlphaFoldDB" id="A0A6P5RTA8"/>
<dbReference type="PANTHER" id="PTHR13309:SF0">
    <property type="entry name" value="FMR1-INTERACTING PROTEIN NUFIP1"/>
    <property type="match status" value="1"/>
</dbReference>
<organism evidence="3 4">
    <name type="scientific">Prunus avium</name>
    <name type="common">Cherry</name>
    <name type="synonym">Cerasus avium</name>
    <dbReference type="NCBI Taxonomy" id="42229"/>
    <lineage>
        <taxon>Eukaryota</taxon>
        <taxon>Viridiplantae</taxon>
        <taxon>Streptophyta</taxon>
        <taxon>Embryophyta</taxon>
        <taxon>Tracheophyta</taxon>
        <taxon>Spermatophyta</taxon>
        <taxon>Magnoliopsida</taxon>
        <taxon>eudicotyledons</taxon>
        <taxon>Gunneridae</taxon>
        <taxon>Pentapetalae</taxon>
        <taxon>rosids</taxon>
        <taxon>fabids</taxon>
        <taxon>Rosales</taxon>
        <taxon>Rosaceae</taxon>
        <taxon>Amygdaloideae</taxon>
        <taxon>Amygdaleae</taxon>
        <taxon>Prunus</taxon>
    </lineage>
</organism>
<feature type="compositionally biased region" description="Polar residues" evidence="1">
    <location>
        <begin position="290"/>
        <end position="305"/>
    </location>
</feature>
<dbReference type="Proteomes" id="UP000515124">
    <property type="component" value="Unplaced"/>
</dbReference>
<dbReference type="GO" id="GO:0005634">
    <property type="term" value="C:nucleus"/>
    <property type="evidence" value="ECO:0007669"/>
    <property type="project" value="TreeGrafter"/>
</dbReference>
<feature type="region of interest" description="Disordered" evidence="1">
    <location>
        <begin position="1"/>
        <end position="26"/>
    </location>
</feature>
<dbReference type="GO" id="GO:0000492">
    <property type="term" value="P:box C/D snoRNP assembly"/>
    <property type="evidence" value="ECO:0007669"/>
    <property type="project" value="TreeGrafter"/>
</dbReference>